<accession>N8WL71</accession>
<dbReference type="InterPro" id="IPR031982">
    <property type="entry name" value="PilE-like"/>
</dbReference>
<keyword evidence="3" id="KW-1185">Reference proteome</keyword>
<dbReference type="eggNOG" id="COG4968">
    <property type="taxonomic scope" value="Bacteria"/>
</dbReference>
<name>N8WL71_9GAMM</name>
<protein>
    <recommendedName>
        <fullName evidence="4">Type IV pilus biogenesis protein PilE</fullName>
    </recommendedName>
</protein>
<feature type="transmembrane region" description="Helical" evidence="1">
    <location>
        <begin position="20"/>
        <end position="40"/>
    </location>
</feature>
<dbReference type="Pfam" id="PF07963">
    <property type="entry name" value="N_methyl"/>
    <property type="match status" value="1"/>
</dbReference>
<dbReference type="NCBIfam" id="TIGR02532">
    <property type="entry name" value="IV_pilin_GFxxxE"/>
    <property type="match status" value="1"/>
</dbReference>
<dbReference type="SUPFAM" id="SSF54523">
    <property type="entry name" value="Pili subunits"/>
    <property type="match status" value="1"/>
</dbReference>
<organism evidence="2 3">
    <name type="scientific">Acinetobacter variabilis</name>
    <dbReference type="NCBI Taxonomy" id="70346"/>
    <lineage>
        <taxon>Bacteria</taxon>
        <taxon>Pseudomonadati</taxon>
        <taxon>Pseudomonadota</taxon>
        <taxon>Gammaproteobacteria</taxon>
        <taxon>Moraxellales</taxon>
        <taxon>Moraxellaceae</taxon>
        <taxon>Acinetobacter</taxon>
    </lineage>
</organism>
<evidence type="ECO:0008006" key="4">
    <source>
        <dbReference type="Google" id="ProtNLM"/>
    </source>
</evidence>
<dbReference type="InterPro" id="IPR045584">
    <property type="entry name" value="Pilin-like"/>
</dbReference>
<reference evidence="2 3" key="1">
    <citation type="submission" date="2013-02" db="EMBL/GenBank/DDBJ databases">
        <title>The Genome Sequence of Acinetobacter sp. NIPH 899.</title>
        <authorList>
            <consortium name="The Broad Institute Genome Sequencing Platform"/>
            <consortium name="The Broad Institute Genome Sequencing Center for Infectious Disease"/>
            <person name="Cerqueira G."/>
            <person name="Feldgarden M."/>
            <person name="Courvalin P."/>
            <person name="Perichon B."/>
            <person name="Grillot-Courvalin C."/>
            <person name="Clermont D."/>
            <person name="Rocha E."/>
            <person name="Yoon E.-J."/>
            <person name="Nemec A."/>
            <person name="Walker B."/>
            <person name="Young S.K."/>
            <person name="Zeng Q."/>
            <person name="Gargeya S."/>
            <person name="Fitzgerald M."/>
            <person name="Haas B."/>
            <person name="Abouelleil A."/>
            <person name="Alvarado L."/>
            <person name="Arachchi H.M."/>
            <person name="Berlin A.M."/>
            <person name="Chapman S.B."/>
            <person name="Dewar J."/>
            <person name="Goldberg J."/>
            <person name="Griggs A."/>
            <person name="Gujja S."/>
            <person name="Hansen M."/>
            <person name="Howarth C."/>
            <person name="Imamovic A."/>
            <person name="Larimer J."/>
            <person name="McCowan C."/>
            <person name="Murphy C."/>
            <person name="Neiman D."/>
            <person name="Pearson M."/>
            <person name="Priest M."/>
            <person name="Roberts A."/>
            <person name="Saif S."/>
            <person name="Shea T."/>
            <person name="Sisk P."/>
            <person name="Sykes S."/>
            <person name="Wortman J."/>
            <person name="Nusbaum C."/>
            <person name="Birren B."/>
        </authorList>
    </citation>
    <scope>NUCLEOTIDE SEQUENCE [LARGE SCALE GENOMIC DNA]</scope>
    <source>
        <strain evidence="2 3">NIPH 899</strain>
    </source>
</reference>
<comment type="caution">
    <text evidence="2">The sequence shown here is derived from an EMBL/GenBank/DDBJ whole genome shotgun (WGS) entry which is preliminary data.</text>
</comment>
<dbReference type="RefSeq" id="WP_004786310.1">
    <property type="nucleotide sequence ID" value="NZ_KB849405.1"/>
</dbReference>
<dbReference type="InterPro" id="IPR012902">
    <property type="entry name" value="N_methyl_site"/>
</dbReference>
<dbReference type="Gene3D" id="3.30.700.10">
    <property type="entry name" value="Glycoprotein, Type 4 Pilin"/>
    <property type="match status" value="1"/>
</dbReference>
<dbReference type="Pfam" id="PF16732">
    <property type="entry name" value="ComP_DUS"/>
    <property type="match status" value="1"/>
</dbReference>
<dbReference type="HOGENOM" id="CLU_091705_6_1_6"/>
<proteinExistence type="predicted"/>
<evidence type="ECO:0000256" key="1">
    <source>
        <dbReference type="SAM" id="Phobius"/>
    </source>
</evidence>
<dbReference type="Proteomes" id="UP000013070">
    <property type="component" value="Unassembled WGS sequence"/>
</dbReference>
<dbReference type="GO" id="GO:0043683">
    <property type="term" value="P:type IV pilus assembly"/>
    <property type="evidence" value="ECO:0007669"/>
    <property type="project" value="InterPro"/>
</dbReference>
<keyword evidence="1" id="KW-1133">Transmembrane helix</keyword>
<evidence type="ECO:0000313" key="2">
    <source>
        <dbReference type="EMBL" id="ENU97623.1"/>
    </source>
</evidence>
<evidence type="ECO:0000313" key="3">
    <source>
        <dbReference type="Proteomes" id="UP000013070"/>
    </source>
</evidence>
<dbReference type="EMBL" id="APPE01000083">
    <property type="protein sequence ID" value="ENU97623.1"/>
    <property type="molecule type" value="Genomic_DNA"/>
</dbReference>
<keyword evidence="1" id="KW-0472">Membrane</keyword>
<keyword evidence="1" id="KW-0812">Transmembrane</keyword>
<gene>
    <name evidence="2" type="ORF">F969_03452</name>
</gene>
<dbReference type="AlphaFoldDB" id="N8WL71"/>
<sequence length="141" mass="15210">MSSSLIRSLSKKNQKAFTLIELMITVAIIAILAVIAIPSYKRYIVISHRTDAQAAMLSLAQYLESKYNASFSYPEASSIPTSLTAPTNISAFYTISVNTIAGSQTYTITATPKSTQNDSLCGTLTLKEDGTKSPITSGCWK</sequence>